<comment type="caution">
    <text evidence="2">The sequence shown here is derived from an EMBL/GenBank/DDBJ whole genome shotgun (WGS) entry which is preliminary data.</text>
</comment>
<proteinExistence type="predicted"/>
<evidence type="ECO:0000313" key="2">
    <source>
        <dbReference type="EMBL" id="HEN27489.1"/>
    </source>
</evidence>
<dbReference type="InterPro" id="IPR041657">
    <property type="entry name" value="HTH_17"/>
</dbReference>
<keyword evidence="2" id="KW-0238">DNA-binding</keyword>
<dbReference type="Pfam" id="PF12728">
    <property type="entry name" value="HTH_17"/>
    <property type="match status" value="1"/>
</dbReference>
<dbReference type="GO" id="GO:0003677">
    <property type="term" value="F:DNA binding"/>
    <property type="evidence" value="ECO:0007669"/>
    <property type="project" value="UniProtKB-KW"/>
</dbReference>
<gene>
    <name evidence="2" type="ORF">ENQ77_02250</name>
    <name evidence="3" type="ORF">ENU66_02180</name>
</gene>
<name>A0A7C2K491_UNCW3</name>
<accession>A0A7C2K491</accession>
<dbReference type="SUPFAM" id="SSF46955">
    <property type="entry name" value="Putative DNA-binding domain"/>
    <property type="match status" value="1"/>
</dbReference>
<protein>
    <submittedName>
        <fullName evidence="2">DNA-binding protein</fullName>
    </submittedName>
</protein>
<feature type="domain" description="Helix-turn-helix" evidence="1">
    <location>
        <begin position="5"/>
        <end position="41"/>
    </location>
</feature>
<dbReference type="AlphaFoldDB" id="A0A7C2K491"/>
<organism evidence="2">
    <name type="scientific">candidate division WOR-3 bacterium</name>
    <dbReference type="NCBI Taxonomy" id="2052148"/>
    <lineage>
        <taxon>Bacteria</taxon>
        <taxon>Bacteria division WOR-3</taxon>
    </lineage>
</organism>
<dbReference type="EMBL" id="DSOL01000063">
    <property type="protein sequence ID" value="HEN27489.1"/>
    <property type="molecule type" value="Genomic_DNA"/>
</dbReference>
<sequence length="45" mass="5413">MDKEVLTVKQVAEFLQMDERTIHKLAKQEDIPSFKVSNQRRRQKI</sequence>
<dbReference type="InterPro" id="IPR009061">
    <property type="entry name" value="DNA-bd_dom_put_sf"/>
</dbReference>
<evidence type="ECO:0000259" key="1">
    <source>
        <dbReference type="Pfam" id="PF12728"/>
    </source>
</evidence>
<dbReference type="EMBL" id="DTDJ01000020">
    <property type="protein sequence ID" value="HGL17131.1"/>
    <property type="molecule type" value="Genomic_DNA"/>
</dbReference>
<reference evidence="2" key="1">
    <citation type="journal article" date="2020" name="mSystems">
        <title>Genome- and Community-Level Interaction Insights into Carbon Utilization and Element Cycling Functions of Hydrothermarchaeota in Hydrothermal Sediment.</title>
        <authorList>
            <person name="Zhou Z."/>
            <person name="Liu Y."/>
            <person name="Xu W."/>
            <person name="Pan J."/>
            <person name="Luo Z.H."/>
            <person name="Li M."/>
        </authorList>
    </citation>
    <scope>NUCLEOTIDE SEQUENCE [LARGE SCALE GENOMIC DNA]</scope>
    <source>
        <strain evidence="2">SpSt-34</strain>
        <strain evidence="3">SpSt-69</strain>
    </source>
</reference>
<evidence type="ECO:0000313" key="3">
    <source>
        <dbReference type="EMBL" id="HGL17131.1"/>
    </source>
</evidence>